<sequence>MPKKKKTGETLSLSACFFILYPLIYIEKPSIKLRNAYRKTPFCSCGPHGGQLRALRFPYAGCTARSYGTKKTILHNRVLPTVSLLYIAEIP</sequence>
<evidence type="ECO:0000313" key="2">
    <source>
        <dbReference type="Proteomes" id="UP000004713"/>
    </source>
</evidence>
<gene>
    <name evidence="1" type="ORF">BACSTE_02847</name>
</gene>
<dbReference type="HOGENOM" id="CLU_2420911_0_0_10"/>
<evidence type="ECO:0000313" key="1">
    <source>
        <dbReference type="EMBL" id="EDS13711.1"/>
    </source>
</evidence>
<dbReference type="AlphaFoldDB" id="B0NTL8"/>
<dbReference type="Proteomes" id="UP000004713">
    <property type="component" value="Unassembled WGS sequence"/>
</dbReference>
<name>B0NTL8_BACSE</name>
<reference evidence="1 2" key="2">
    <citation type="submission" date="2007-11" db="EMBL/GenBank/DDBJ databases">
        <authorList>
            <person name="Fulton L."/>
            <person name="Clifton S."/>
            <person name="Fulton B."/>
            <person name="Xu J."/>
            <person name="Minx P."/>
            <person name="Pepin K.H."/>
            <person name="Johnson M."/>
            <person name="Thiruvilangam P."/>
            <person name="Bhonagiri V."/>
            <person name="Nash W.E."/>
            <person name="Mardis E.R."/>
            <person name="Wilson R.K."/>
        </authorList>
    </citation>
    <scope>NUCLEOTIDE SEQUENCE [LARGE SCALE GENOMIC DNA]</scope>
    <source>
        <strain evidence="1 2">ATCC 43183</strain>
    </source>
</reference>
<comment type="caution">
    <text evidence="1">The sequence shown here is derived from an EMBL/GenBank/DDBJ whole genome shotgun (WGS) entry which is preliminary data.</text>
</comment>
<accession>B0NTL8</accession>
<organism evidence="1 2">
    <name type="scientific">Bacteroides stercoris ATCC 43183</name>
    <dbReference type="NCBI Taxonomy" id="449673"/>
    <lineage>
        <taxon>Bacteria</taxon>
        <taxon>Pseudomonadati</taxon>
        <taxon>Bacteroidota</taxon>
        <taxon>Bacteroidia</taxon>
        <taxon>Bacteroidales</taxon>
        <taxon>Bacteroidaceae</taxon>
        <taxon>Bacteroides</taxon>
    </lineage>
</organism>
<dbReference type="EMBL" id="ABFZ02000022">
    <property type="protein sequence ID" value="EDS13711.1"/>
    <property type="molecule type" value="Genomic_DNA"/>
</dbReference>
<proteinExistence type="predicted"/>
<protein>
    <submittedName>
        <fullName evidence="1">Uncharacterized protein</fullName>
    </submittedName>
</protein>
<reference evidence="1 2" key="1">
    <citation type="submission" date="2007-11" db="EMBL/GenBank/DDBJ databases">
        <title>Draft genome sequence of Bacteroides stercoris(ATCC 43183).</title>
        <authorList>
            <person name="Sudarsanam P."/>
            <person name="Ley R."/>
            <person name="Guruge J."/>
            <person name="Turnbaugh P.J."/>
            <person name="Mahowald M."/>
            <person name="Liep D."/>
            <person name="Gordon J."/>
        </authorList>
    </citation>
    <scope>NUCLEOTIDE SEQUENCE [LARGE SCALE GENOMIC DNA]</scope>
    <source>
        <strain evidence="1 2">ATCC 43183</strain>
    </source>
</reference>